<dbReference type="KEGG" id="lse:F1C12_10500"/>
<dbReference type="GO" id="GO:0008703">
    <property type="term" value="F:5-amino-6-(5-phosphoribosylamino)uracil reductase activity"/>
    <property type="evidence" value="ECO:0007669"/>
    <property type="project" value="InterPro"/>
</dbReference>
<evidence type="ECO:0000259" key="1">
    <source>
        <dbReference type="Pfam" id="PF01872"/>
    </source>
</evidence>
<dbReference type="InterPro" id="IPR050765">
    <property type="entry name" value="Riboflavin_Biosynth_HTPR"/>
</dbReference>
<dbReference type="InterPro" id="IPR024072">
    <property type="entry name" value="DHFR-like_dom_sf"/>
</dbReference>
<evidence type="ECO:0000313" key="2">
    <source>
        <dbReference type="EMBL" id="QNE35516.1"/>
    </source>
</evidence>
<dbReference type="SUPFAM" id="SSF53597">
    <property type="entry name" value="Dihydrofolate reductase-like"/>
    <property type="match status" value="1"/>
</dbReference>
<name>A0A7G6YAK1_9MICO</name>
<dbReference type="RefSeq" id="WP_185278677.1">
    <property type="nucleotide sequence ID" value="NZ_CP043641.1"/>
</dbReference>
<protein>
    <submittedName>
        <fullName evidence="2">Dihydrofolate reductase family protein</fullName>
    </submittedName>
</protein>
<sequence length="191" mass="21022">MRTVVAIENISLDGYADSREGLGFEWTARAYDDEVDRFSNEHVRADVDTAVYGRTTYLGMQGFWGPMLTDPHASPTERSHAVWVDAVTKVVFSRTLPAADWNNSTLVRDDLPSAVADLKRRDGGTIAIYASPTLVHSFLEAGLIDELRLLIHPLTLGGGTPLIPPTTRLTLDLAESRAFPSGAVYTRYRVS</sequence>
<evidence type="ECO:0000313" key="3">
    <source>
        <dbReference type="Proteomes" id="UP000515511"/>
    </source>
</evidence>
<feature type="domain" description="Bacterial bifunctional deaminase-reductase C-terminal" evidence="1">
    <location>
        <begin position="3"/>
        <end position="184"/>
    </location>
</feature>
<gene>
    <name evidence="2" type="ORF">F1C12_10500</name>
</gene>
<dbReference type="EMBL" id="CP043641">
    <property type="protein sequence ID" value="QNE35516.1"/>
    <property type="molecule type" value="Genomic_DNA"/>
</dbReference>
<dbReference type="AlphaFoldDB" id="A0A7G6YAK1"/>
<dbReference type="GO" id="GO:0009231">
    <property type="term" value="P:riboflavin biosynthetic process"/>
    <property type="evidence" value="ECO:0007669"/>
    <property type="project" value="InterPro"/>
</dbReference>
<dbReference type="InterPro" id="IPR002734">
    <property type="entry name" value="RibDG_C"/>
</dbReference>
<dbReference type="Gene3D" id="3.40.430.10">
    <property type="entry name" value="Dihydrofolate Reductase, subunit A"/>
    <property type="match status" value="1"/>
</dbReference>
<dbReference type="Pfam" id="PF01872">
    <property type="entry name" value="RibD_C"/>
    <property type="match status" value="1"/>
</dbReference>
<dbReference type="PANTHER" id="PTHR38011:SF11">
    <property type="entry name" value="2,5-DIAMINO-6-RIBOSYLAMINO-4(3H)-PYRIMIDINONE 5'-PHOSPHATE REDUCTASE"/>
    <property type="match status" value="1"/>
</dbReference>
<organism evidence="2 3">
    <name type="scientific">Leifsonia shinshuensis</name>
    <dbReference type="NCBI Taxonomy" id="150026"/>
    <lineage>
        <taxon>Bacteria</taxon>
        <taxon>Bacillati</taxon>
        <taxon>Actinomycetota</taxon>
        <taxon>Actinomycetes</taxon>
        <taxon>Micrococcales</taxon>
        <taxon>Microbacteriaceae</taxon>
        <taxon>Leifsonia</taxon>
    </lineage>
</organism>
<reference evidence="3" key="1">
    <citation type="submission" date="2019-09" db="EMBL/GenBank/DDBJ databases">
        <title>Antimicrobial potential of Antarctic Bacteria.</title>
        <authorList>
            <person name="Benaud N."/>
            <person name="Edwards R.J."/>
            <person name="Ferrari B.C."/>
        </authorList>
    </citation>
    <scope>NUCLEOTIDE SEQUENCE [LARGE SCALE GENOMIC DNA]</scope>
    <source>
        <strain evidence="3">INR9</strain>
    </source>
</reference>
<dbReference type="PANTHER" id="PTHR38011">
    <property type="entry name" value="DIHYDROFOLATE REDUCTASE FAMILY PROTEIN (AFU_ORTHOLOGUE AFUA_8G06820)"/>
    <property type="match status" value="1"/>
</dbReference>
<accession>A0A7G6YAK1</accession>
<dbReference type="Proteomes" id="UP000515511">
    <property type="component" value="Chromosome"/>
</dbReference>
<proteinExistence type="predicted"/>